<dbReference type="KEGG" id="msyr:CXP39_02930"/>
<dbReference type="AlphaFoldDB" id="A0A2K9C2N8"/>
<accession>A0A2K9C2N8</accession>
<organism evidence="2 3">
    <name type="scientific">Mesoplasma syrphidae</name>
    <dbReference type="NCBI Taxonomy" id="225999"/>
    <lineage>
        <taxon>Bacteria</taxon>
        <taxon>Bacillati</taxon>
        <taxon>Mycoplasmatota</taxon>
        <taxon>Mollicutes</taxon>
        <taxon>Entomoplasmatales</taxon>
        <taxon>Entomoplasmataceae</taxon>
        <taxon>Mesoplasma</taxon>
    </lineage>
</organism>
<feature type="transmembrane region" description="Helical" evidence="1">
    <location>
        <begin position="83"/>
        <end position="104"/>
    </location>
</feature>
<keyword evidence="1" id="KW-1133">Transmembrane helix</keyword>
<dbReference type="OrthoDB" id="392068at2"/>
<evidence type="ECO:0000313" key="3">
    <source>
        <dbReference type="Proteomes" id="UP000233419"/>
    </source>
</evidence>
<dbReference type="Proteomes" id="UP000233419">
    <property type="component" value="Chromosome"/>
</dbReference>
<evidence type="ECO:0000256" key="1">
    <source>
        <dbReference type="SAM" id="Phobius"/>
    </source>
</evidence>
<protein>
    <submittedName>
        <fullName evidence="2">Uncharacterized protein</fullName>
    </submittedName>
</protein>
<sequence length="117" mass="13860">MRYNSRENAKFALNSSVVVTLISTILFVIGVIYMVVVKDFQYWWIFLIVVIIQVIVSLVYCYIAIFKIKIDGYYNREKISSLIFWLVIVEGLTLNVFAFLYGLYSYRKVFHGTKIFW</sequence>
<gene>
    <name evidence="2" type="ORF">CXP39_02930</name>
</gene>
<name>A0A2K9C2N8_9MOLU</name>
<keyword evidence="3" id="KW-1185">Reference proteome</keyword>
<evidence type="ECO:0000313" key="2">
    <source>
        <dbReference type="EMBL" id="AUF83739.1"/>
    </source>
</evidence>
<dbReference type="EMBL" id="CP025257">
    <property type="protein sequence ID" value="AUF83739.1"/>
    <property type="molecule type" value="Genomic_DNA"/>
</dbReference>
<keyword evidence="1" id="KW-0812">Transmembrane</keyword>
<feature type="transmembrane region" description="Helical" evidence="1">
    <location>
        <begin position="42"/>
        <end position="63"/>
    </location>
</feature>
<feature type="transmembrane region" description="Helical" evidence="1">
    <location>
        <begin position="12"/>
        <end position="36"/>
    </location>
</feature>
<dbReference type="RefSeq" id="WP_027048556.1">
    <property type="nucleotide sequence ID" value="NZ_CP025257.1"/>
</dbReference>
<proteinExistence type="predicted"/>
<reference evidence="2 3" key="1">
    <citation type="submission" date="2017-12" db="EMBL/GenBank/DDBJ databases">
        <title>Mesoplasma syrphidae YJS, Complete Genome.</title>
        <authorList>
            <person name="Knight T.F."/>
            <person name="Citino T."/>
            <person name="Rubinstein R."/>
            <person name="Neuschaefer Z."/>
        </authorList>
    </citation>
    <scope>NUCLEOTIDE SEQUENCE [LARGE SCALE GENOMIC DNA]</scope>
    <source>
        <strain evidence="2 3">YJS</strain>
    </source>
</reference>
<keyword evidence="1" id="KW-0472">Membrane</keyword>